<evidence type="ECO:0000259" key="2">
    <source>
        <dbReference type="Pfam" id="PF00586"/>
    </source>
</evidence>
<dbReference type="Gene3D" id="3.30.1330.10">
    <property type="entry name" value="PurM-like, N-terminal domain"/>
    <property type="match status" value="1"/>
</dbReference>
<dbReference type="GO" id="GO:0051604">
    <property type="term" value="P:protein maturation"/>
    <property type="evidence" value="ECO:0007669"/>
    <property type="project" value="TreeGrafter"/>
</dbReference>
<keyword evidence="5" id="KW-1185">Reference proteome</keyword>
<dbReference type="RefSeq" id="WP_078786088.1">
    <property type="nucleotide sequence ID" value="NZ_FMTO01000003.1"/>
</dbReference>
<dbReference type="InterPro" id="IPR010918">
    <property type="entry name" value="PurM-like_C_dom"/>
</dbReference>
<dbReference type="Pfam" id="PF00586">
    <property type="entry name" value="AIRS"/>
    <property type="match status" value="1"/>
</dbReference>
<dbReference type="SUPFAM" id="SSF55326">
    <property type="entry name" value="PurM N-terminal domain-like"/>
    <property type="match status" value="1"/>
</dbReference>
<dbReference type="InterPro" id="IPR036921">
    <property type="entry name" value="PurM-like_N_sf"/>
</dbReference>
<dbReference type="AlphaFoldDB" id="A0A1T4KJ55"/>
<proteinExistence type="inferred from homology"/>
<evidence type="ECO:0000313" key="5">
    <source>
        <dbReference type="Proteomes" id="UP000189857"/>
    </source>
</evidence>
<dbReference type="InterPro" id="IPR016188">
    <property type="entry name" value="PurM-like_N"/>
</dbReference>
<dbReference type="Pfam" id="PF02769">
    <property type="entry name" value="AIRS_C"/>
    <property type="match status" value="1"/>
</dbReference>
<evidence type="ECO:0000313" key="4">
    <source>
        <dbReference type="EMBL" id="SJZ42393.1"/>
    </source>
</evidence>
<sequence length="354" mass="38196">MNKGSISELVLKRSVLKHVRRDKDVVINGAAIGNDASLIKIDDNEILTASGYADSFEIGSGATDKTEISVMDMAFIRACNNIYASGGSPVTAEITVTLGASKREGCIRKMMHDIVVYAAEKGISIIGGDTKISGALKDDAVTVSVRVIGKKVYETDKIKAGDRLIICRNAGSYGASNLVTEHRDRLSGKLPESYLDEAIIKDKEYFDISSLSAAAYGSGAKYVHDISFGGIYTAIYQSTDRASLGVKVIHENIPIDQKTIEISEALGINPYLLCGTGGLIAVCSPEHEEEVLKNLSAMLYQKEGINPGDDISGICHPEVKSAGEYTKEKLRYITSEVYKINRVIDLPDGDSIFI</sequence>
<organism evidence="4 5">
    <name type="scientific">Eubacterium ruminantium</name>
    <dbReference type="NCBI Taxonomy" id="42322"/>
    <lineage>
        <taxon>Bacteria</taxon>
        <taxon>Bacillati</taxon>
        <taxon>Bacillota</taxon>
        <taxon>Clostridia</taxon>
        <taxon>Eubacteriales</taxon>
        <taxon>Eubacteriaceae</taxon>
        <taxon>Eubacterium</taxon>
    </lineage>
</organism>
<dbReference type="PANTHER" id="PTHR30303">
    <property type="entry name" value="HYDROGENASE ISOENZYMES FORMATION PROTEIN HYPE"/>
    <property type="match status" value="1"/>
</dbReference>
<comment type="similarity">
    <text evidence="1">Belongs to the HypE family.</text>
</comment>
<feature type="domain" description="PurM-like C-terminal" evidence="3">
    <location>
        <begin position="159"/>
        <end position="296"/>
    </location>
</feature>
<dbReference type="SUPFAM" id="SSF56042">
    <property type="entry name" value="PurM C-terminal domain-like"/>
    <property type="match status" value="1"/>
</dbReference>
<accession>A0A1T4KJ55</accession>
<dbReference type="Proteomes" id="UP000189857">
    <property type="component" value="Unassembled WGS sequence"/>
</dbReference>
<dbReference type="EMBL" id="FUXA01000004">
    <property type="protein sequence ID" value="SJZ42393.1"/>
    <property type="molecule type" value="Genomic_DNA"/>
</dbReference>
<name>A0A1T4KJ55_9FIRM</name>
<evidence type="ECO:0000256" key="1">
    <source>
        <dbReference type="ARBA" id="ARBA00006243"/>
    </source>
</evidence>
<gene>
    <name evidence="4" type="ORF">SAMN02745110_00408</name>
</gene>
<dbReference type="PANTHER" id="PTHR30303:SF4">
    <property type="entry name" value="HYDROGENASE EXPRESSION_FORMATION PROTEIN HYPE"/>
    <property type="match status" value="1"/>
</dbReference>
<reference evidence="4 5" key="1">
    <citation type="submission" date="2017-02" db="EMBL/GenBank/DDBJ databases">
        <authorList>
            <person name="Peterson S.W."/>
        </authorList>
    </citation>
    <scope>NUCLEOTIDE SEQUENCE [LARGE SCALE GENOMIC DNA]</scope>
    <source>
        <strain evidence="4 5">ATCC 17233</strain>
    </source>
</reference>
<dbReference type="Gene3D" id="3.90.650.10">
    <property type="entry name" value="PurM-like C-terminal domain"/>
    <property type="match status" value="1"/>
</dbReference>
<evidence type="ECO:0000259" key="3">
    <source>
        <dbReference type="Pfam" id="PF02769"/>
    </source>
</evidence>
<dbReference type="InterPro" id="IPR036676">
    <property type="entry name" value="PurM-like_C_sf"/>
</dbReference>
<protein>
    <submittedName>
        <fullName evidence="4">Hydrogenase maturation factor</fullName>
    </submittedName>
</protein>
<dbReference type="OrthoDB" id="153904at2"/>
<feature type="domain" description="PurM-like N-terminal" evidence="2">
    <location>
        <begin position="73"/>
        <end position="149"/>
    </location>
</feature>
<dbReference type="InterPro" id="IPR011854">
    <property type="entry name" value="HypE"/>
</dbReference>